<dbReference type="Pfam" id="PF01551">
    <property type="entry name" value="Peptidase_M23"/>
    <property type="match status" value="1"/>
</dbReference>
<dbReference type="SUPFAM" id="SSF51261">
    <property type="entry name" value="Duplicated hybrid motif"/>
    <property type="match status" value="1"/>
</dbReference>
<dbReference type="EMBL" id="QJKK01000001">
    <property type="protein sequence ID" value="RAL27012.1"/>
    <property type="molecule type" value="Genomic_DNA"/>
</dbReference>
<dbReference type="Gene3D" id="2.70.70.10">
    <property type="entry name" value="Glucose Permease (Domain IIA)"/>
    <property type="match status" value="1"/>
</dbReference>
<dbReference type="InterPro" id="IPR016047">
    <property type="entry name" value="M23ase_b-sheet_dom"/>
</dbReference>
<dbReference type="SUPFAM" id="SSF53955">
    <property type="entry name" value="Lysozyme-like"/>
    <property type="match status" value="1"/>
</dbReference>
<dbReference type="InterPro" id="IPR011055">
    <property type="entry name" value="Dup_hybrid_motif"/>
</dbReference>
<evidence type="ECO:0000256" key="1">
    <source>
        <dbReference type="ARBA" id="ARBA00022729"/>
    </source>
</evidence>
<feature type="signal peptide" evidence="2">
    <location>
        <begin position="1"/>
        <end position="28"/>
    </location>
</feature>
<dbReference type="GO" id="GO:0004222">
    <property type="term" value="F:metalloendopeptidase activity"/>
    <property type="evidence" value="ECO:0007669"/>
    <property type="project" value="TreeGrafter"/>
</dbReference>
<feature type="domain" description="M23ase beta-sheet core" evidence="3">
    <location>
        <begin position="208"/>
        <end position="306"/>
    </location>
</feature>
<keyword evidence="5" id="KW-1185">Reference proteome</keyword>
<dbReference type="CDD" id="cd12797">
    <property type="entry name" value="M23_peptidase"/>
    <property type="match status" value="1"/>
</dbReference>
<feature type="chain" id="PRO_5016883697" evidence="2">
    <location>
        <begin position="29"/>
        <end position="349"/>
    </location>
</feature>
<proteinExistence type="predicted"/>
<evidence type="ECO:0000259" key="3">
    <source>
        <dbReference type="Pfam" id="PF01551"/>
    </source>
</evidence>
<name>A0A364K9W4_9BACL</name>
<reference evidence="4 5" key="1">
    <citation type="submission" date="2018-06" db="EMBL/GenBank/DDBJ databases">
        <title>Thermoflavimicrobium daqus sp. nov., a thermophilic microbe isolated from Moutai-flavour Daqu.</title>
        <authorList>
            <person name="Wang X."/>
            <person name="Zhou H."/>
        </authorList>
    </citation>
    <scope>NUCLEOTIDE SEQUENCE [LARGE SCALE GENOMIC DNA]</scope>
    <source>
        <strain evidence="4 5">FBKL4.011</strain>
    </source>
</reference>
<organism evidence="4 5">
    <name type="scientific">Thermoflavimicrobium daqui</name>
    <dbReference type="NCBI Taxonomy" id="2137476"/>
    <lineage>
        <taxon>Bacteria</taxon>
        <taxon>Bacillati</taxon>
        <taxon>Bacillota</taxon>
        <taxon>Bacilli</taxon>
        <taxon>Bacillales</taxon>
        <taxon>Thermoactinomycetaceae</taxon>
        <taxon>Thermoflavimicrobium</taxon>
    </lineage>
</organism>
<reference evidence="4 5" key="2">
    <citation type="submission" date="2018-06" db="EMBL/GenBank/DDBJ databases">
        <authorList>
            <person name="Zhirakovskaya E."/>
        </authorList>
    </citation>
    <scope>NUCLEOTIDE SEQUENCE [LARGE SCALE GENOMIC DNA]</scope>
    <source>
        <strain evidence="4 5">FBKL4.011</strain>
    </source>
</reference>
<dbReference type="RefSeq" id="WP_113657617.1">
    <property type="nucleotide sequence ID" value="NZ_KZ845663.1"/>
</dbReference>
<keyword evidence="1 2" id="KW-0732">Signal</keyword>
<dbReference type="AlphaFoldDB" id="A0A364K9W4"/>
<sequence length="349" mass="39889">MKTKRLMCLISFIILLNSIISLNTPVHAQVASPELEKIYLFKAMEALTGAPWNYLAAMNQYEQNLTKLQKKKSEKKGLISIQVSPSIWAGPANPDLESMYPRSIQFFAGIGRDGNGDGLANPKDDMDILYSIAHFLTQKGQTPQNIREQLWQYYQHSVPVDIITHIAKIFEKYERIDLDKYTFPIPLHYNYSYRSTWGTGRNWGGRRIHEGTDIFAGYGTPIRSTCYGYIELMGWNRFGGWRIGIRDTQNNYHYFAHLAGFRKGLKQGDIVKPGELIGSVGSTGYGPPGTAGKFPPHLHYGLYKFNGRTTYSYDPFPSLKRWELSLKQKMKIKKKKGQKPTWNSNDVKI</sequence>
<evidence type="ECO:0000313" key="5">
    <source>
        <dbReference type="Proteomes" id="UP000251213"/>
    </source>
</evidence>
<evidence type="ECO:0000313" key="4">
    <source>
        <dbReference type="EMBL" id="RAL27012.1"/>
    </source>
</evidence>
<accession>A0A364K9W4</accession>
<dbReference type="PANTHER" id="PTHR21666:SF289">
    <property type="entry name" value="L-ALA--D-GLU ENDOPEPTIDASE"/>
    <property type="match status" value="1"/>
</dbReference>
<gene>
    <name evidence="4" type="ORF">DL897_02945</name>
</gene>
<dbReference type="Proteomes" id="UP000251213">
    <property type="component" value="Unassembled WGS sequence"/>
</dbReference>
<dbReference type="PANTHER" id="PTHR21666">
    <property type="entry name" value="PEPTIDASE-RELATED"/>
    <property type="match status" value="1"/>
</dbReference>
<comment type="caution">
    <text evidence="4">The sequence shown here is derived from an EMBL/GenBank/DDBJ whole genome shotgun (WGS) entry which is preliminary data.</text>
</comment>
<dbReference type="OrthoDB" id="9810477at2"/>
<dbReference type="InterPro" id="IPR050570">
    <property type="entry name" value="Cell_wall_metabolism_enzyme"/>
</dbReference>
<evidence type="ECO:0000256" key="2">
    <source>
        <dbReference type="SAM" id="SignalP"/>
    </source>
</evidence>
<dbReference type="InterPro" id="IPR023346">
    <property type="entry name" value="Lysozyme-like_dom_sf"/>
</dbReference>
<protein>
    <submittedName>
        <fullName evidence="4">Peptidase M23</fullName>
    </submittedName>
</protein>